<evidence type="ECO:0000256" key="2">
    <source>
        <dbReference type="ARBA" id="ARBA00007532"/>
    </source>
</evidence>
<dbReference type="PANTHER" id="PTHR22912">
    <property type="entry name" value="DISULFIDE OXIDOREDUCTASE"/>
    <property type="match status" value="1"/>
</dbReference>
<dbReference type="AlphaFoldDB" id="A0A6B3N5S6"/>
<proteinExistence type="inferred from homology"/>
<dbReference type="GO" id="GO:0050660">
    <property type="term" value="F:flavin adenine dinucleotide binding"/>
    <property type="evidence" value="ECO:0007669"/>
    <property type="project" value="TreeGrafter"/>
</dbReference>
<evidence type="ECO:0000256" key="4">
    <source>
        <dbReference type="ARBA" id="ARBA00022827"/>
    </source>
</evidence>
<evidence type="ECO:0000256" key="6">
    <source>
        <dbReference type="ARBA" id="ARBA00023157"/>
    </source>
</evidence>
<keyword evidence="7" id="KW-0676">Redox-active center</keyword>
<comment type="cofactor">
    <cofactor evidence="1">
        <name>FAD</name>
        <dbReference type="ChEBI" id="CHEBI:57692"/>
    </cofactor>
</comment>
<evidence type="ECO:0000256" key="3">
    <source>
        <dbReference type="ARBA" id="ARBA00022630"/>
    </source>
</evidence>
<dbReference type="PANTHER" id="PTHR22912:SF151">
    <property type="entry name" value="DIHYDROLIPOYL DEHYDROGENASE, MITOCHONDRIAL"/>
    <property type="match status" value="1"/>
</dbReference>
<dbReference type="InterPro" id="IPR036188">
    <property type="entry name" value="FAD/NAD-bd_sf"/>
</dbReference>
<keyword evidence="5" id="KW-0560">Oxidoreductase</keyword>
<dbReference type="PROSITE" id="PS00076">
    <property type="entry name" value="PYRIDINE_REDOX_1"/>
    <property type="match status" value="1"/>
</dbReference>
<dbReference type="EMBL" id="JAAHFQ010000004">
    <property type="protein sequence ID" value="NER26145.1"/>
    <property type="molecule type" value="Genomic_DNA"/>
</dbReference>
<evidence type="ECO:0000256" key="5">
    <source>
        <dbReference type="ARBA" id="ARBA00023002"/>
    </source>
</evidence>
<feature type="domain" description="FAD/NAD(P)-binding" evidence="8">
    <location>
        <begin position="7"/>
        <end position="308"/>
    </location>
</feature>
<dbReference type="SUPFAM" id="SSF51905">
    <property type="entry name" value="FAD/NAD(P)-binding domain"/>
    <property type="match status" value="1"/>
</dbReference>
<dbReference type="InterPro" id="IPR012999">
    <property type="entry name" value="Pyr_OxRdtase_I_AS"/>
</dbReference>
<keyword evidence="6" id="KW-1015">Disulfide bond</keyword>
<evidence type="ECO:0000256" key="1">
    <source>
        <dbReference type="ARBA" id="ARBA00001974"/>
    </source>
</evidence>
<sequence length="313" mass="33243">MSQEFDYDLVIIGAGVGGHGAALHAVSCGLKTAIIEAADMGGTCVNRGCIPSKALLAASGRVRELRNAHHLKSLGIEVGKVDFDRQVIADHASNLVSKIRSDLTNSLKRLDVEIIQGWGRLVGPQKVAIATDSGEQIITTKDIILSTGSVPFVPPGIEIDGKTVFTSDDAVNLNWLPDWVAIIGSGYIGLEFADVYTALGCEITMVEALQQLMPTFDPDIAKIAMRVLINPRDIETHKGVLAMKVTPGSPVVIELADTKTKEVVDVLEVDACLVATGRIPATKNLGLEAVGVETDRRGFIPVNETMAVINAGE</sequence>
<gene>
    <name evidence="9" type="ORF">F6J89_00325</name>
</gene>
<name>A0A6B3N5S6_9CYAN</name>
<dbReference type="GO" id="GO:0045252">
    <property type="term" value="C:oxoglutarate dehydrogenase complex"/>
    <property type="evidence" value="ECO:0007669"/>
    <property type="project" value="TreeGrafter"/>
</dbReference>
<dbReference type="InterPro" id="IPR023753">
    <property type="entry name" value="FAD/NAD-binding_dom"/>
</dbReference>
<accession>A0A6B3N5S6</accession>
<protein>
    <submittedName>
        <fullName evidence="9">FAD-dependent oxidoreductase</fullName>
    </submittedName>
</protein>
<dbReference type="InterPro" id="IPR050151">
    <property type="entry name" value="Class-I_Pyr_Nuc-Dis_Oxidored"/>
</dbReference>
<evidence type="ECO:0000256" key="7">
    <source>
        <dbReference type="ARBA" id="ARBA00023284"/>
    </source>
</evidence>
<comment type="caution">
    <text evidence="9">The sequence shown here is derived from an EMBL/GenBank/DDBJ whole genome shotgun (WGS) entry which is preliminary data.</text>
</comment>
<dbReference type="GO" id="GO:0006103">
    <property type="term" value="P:2-oxoglutarate metabolic process"/>
    <property type="evidence" value="ECO:0007669"/>
    <property type="project" value="TreeGrafter"/>
</dbReference>
<reference evidence="9" key="1">
    <citation type="submission" date="2019-11" db="EMBL/GenBank/DDBJ databases">
        <title>Genomic insights into an expanded diversity of filamentous marine cyanobacteria reveals the extraordinary biosynthetic potential of Moorea and Okeania.</title>
        <authorList>
            <person name="Ferreira Leao T."/>
            <person name="Wang M."/>
            <person name="Moss N."/>
            <person name="Da Silva R."/>
            <person name="Sanders J."/>
            <person name="Nurk S."/>
            <person name="Gurevich A."/>
            <person name="Humphrey G."/>
            <person name="Reher R."/>
            <person name="Zhu Q."/>
            <person name="Belda-Ferre P."/>
            <person name="Glukhov E."/>
            <person name="Rex R."/>
            <person name="Dorrestein P.C."/>
            <person name="Knight R."/>
            <person name="Pevzner P."/>
            <person name="Gerwick W.H."/>
            <person name="Gerwick L."/>
        </authorList>
    </citation>
    <scope>NUCLEOTIDE SEQUENCE</scope>
    <source>
        <strain evidence="9">SIO1C4</strain>
    </source>
</reference>
<dbReference type="Pfam" id="PF07992">
    <property type="entry name" value="Pyr_redox_2"/>
    <property type="match status" value="1"/>
</dbReference>
<organism evidence="9">
    <name type="scientific">Symploca sp. SIO1C4</name>
    <dbReference type="NCBI Taxonomy" id="2607765"/>
    <lineage>
        <taxon>Bacteria</taxon>
        <taxon>Bacillati</taxon>
        <taxon>Cyanobacteriota</taxon>
        <taxon>Cyanophyceae</taxon>
        <taxon>Coleofasciculales</taxon>
        <taxon>Coleofasciculaceae</taxon>
        <taxon>Symploca</taxon>
    </lineage>
</organism>
<dbReference type="Gene3D" id="3.50.50.60">
    <property type="entry name" value="FAD/NAD(P)-binding domain"/>
    <property type="match status" value="2"/>
</dbReference>
<dbReference type="PRINTS" id="PR00368">
    <property type="entry name" value="FADPNR"/>
</dbReference>
<comment type="similarity">
    <text evidence="2">Belongs to the class-I pyridine nucleotide-disulfide oxidoreductase family.</text>
</comment>
<keyword evidence="4" id="KW-0274">FAD</keyword>
<feature type="non-terminal residue" evidence="9">
    <location>
        <position position="313"/>
    </location>
</feature>
<dbReference type="PRINTS" id="PR00411">
    <property type="entry name" value="PNDRDTASEI"/>
</dbReference>
<dbReference type="GO" id="GO:0004148">
    <property type="term" value="F:dihydrolipoyl dehydrogenase (NADH) activity"/>
    <property type="evidence" value="ECO:0007669"/>
    <property type="project" value="TreeGrafter"/>
</dbReference>
<evidence type="ECO:0000259" key="8">
    <source>
        <dbReference type="Pfam" id="PF07992"/>
    </source>
</evidence>
<keyword evidence="3" id="KW-0285">Flavoprotein</keyword>
<evidence type="ECO:0000313" key="9">
    <source>
        <dbReference type="EMBL" id="NER26145.1"/>
    </source>
</evidence>